<dbReference type="PROSITE" id="PS50216">
    <property type="entry name" value="DHHC"/>
    <property type="match status" value="1"/>
</dbReference>
<comment type="similarity">
    <text evidence="7">Belongs to the DHHC palmitoyltransferase family.</text>
</comment>
<evidence type="ECO:0000256" key="6">
    <source>
        <dbReference type="ARBA" id="ARBA00023315"/>
    </source>
</evidence>
<sequence length="292" mass="34240">MLSKDTVLSLLKEGQLEATVALVRTYESLTSRPQFDEALLTFLQDPQFLQIALERDFVELFDYGITRGLIDVQLINDLLDGKTSECALYTRSLMNALERRRHPRLMPMNRFGPVLISAYLIMHLSMAHHWLPLHLLAICLFLSASVFTWYKSGGYTFHNNTSHYGASFSAARCHLCRLPMRASQRWRRKQVHCRYCNICVDRFDHHCFWLGCCINEANYKWFLFALISAIHMYFIGLLDSAVHFYKRARIPVQFRTGIAVQLLCYVCFFTTLLMHVNRRRYTTISLTDRFRK</sequence>
<dbReference type="PANTHER" id="PTHR22883">
    <property type="entry name" value="ZINC FINGER DHHC DOMAIN CONTAINING PROTEIN"/>
    <property type="match status" value="1"/>
</dbReference>
<dbReference type="OrthoDB" id="331948at2759"/>
<keyword evidence="5 7" id="KW-0472">Membrane</keyword>
<evidence type="ECO:0000313" key="10">
    <source>
        <dbReference type="Proteomes" id="UP000008974"/>
    </source>
</evidence>
<organism evidence="9 10">
    <name type="scientific">Giardia intestinalis (strain P15)</name>
    <name type="common">Giardia lamblia</name>
    <dbReference type="NCBI Taxonomy" id="658858"/>
    <lineage>
        <taxon>Eukaryota</taxon>
        <taxon>Metamonada</taxon>
        <taxon>Diplomonadida</taxon>
        <taxon>Hexamitidae</taxon>
        <taxon>Giardiinae</taxon>
        <taxon>Giardia</taxon>
    </lineage>
</organism>
<dbReference type="AlphaFoldDB" id="E1F8D7"/>
<dbReference type="OMA" id="WLGCCIN"/>
<gene>
    <name evidence="9" type="ORF">GLP15_4016</name>
</gene>
<proteinExistence type="inferred from homology"/>
<accession>E1F8D7</accession>
<dbReference type="VEuPathDB" id="GiardiaDB:GLP15_4016"/>
<comment type="subcellular location">
    <subcellularLocation>
        <location evidence="1">Membrane</location>
        <topology evidence="1">Multi-pass membrane protein</topology>
    </subcellularLocation>
</comment>
<evidence type="ECO:0000256" key="7">
    <source>
        <dbReference type="RuleBase" id="RU079119"/>
    </source>
</evidence>
<name>E1F8D7_GIAIA</name>
<evidence type="ECO:0000256" key="4">
    <source>
        <dbReference type="ARBA" id="ARBA00022989"/>
    </source>
</evidence>
<dbReference type="GO" id="GO:0005794">
    <property type="term" value="C:Golgi apparatus"/>
    <property type="evidence" value="ECO:0007669"/>
    <property type="project" value="TreeGrafter"/>
</dbReference>
<dbReference type="Pfam" id="PF01529">
    <property type="entry name" value="DHHC"/>
    <property type="match status" value="1"/>
</dbReference>
<dbReference type="GO" id="GO:0005783">
    <property type="term" value="C:endoplasmic reticulum"/>
    <property type="evidence" value="ECO:0007669"/>
    <property type="project" value="TreeGrafter"/>
</dbReference>
<keyword evidence="3 7" id="KW-0812">Transmembrane</keyword>
<dbReference type="Proteomes" id="UP000008974">
    <property type="component" value="Unassembled WGS sequence"/>
</dbReference>
<keyword evidence="4 7" id="KW-1133">Transmembrane helix</keyword>
<evidence type="ECO:0000256" key="1">
    <source>
        <dbReference type="ARBA" id="ARBA00004141"/>
    </source>
</evidence>
<keyword evidence="2 7" id="KW-0808">Transferase</keyword>
<feature type="transmembrane region" description="Helical" evidence="7">
    <location>
        <begin position="131"/>
        <end position="150"/>
    </location>
</feature>
<dbReference type="InterPro" id="IPR001594">
    <property type="entry name" value="Palmitoyltrfase_DHHC"/>
</dbReference>
<feature type="transmembrane region" description="Helical" evidence="7">
    <location>
        <begin position="258"/>
        <end position="276"/>
    </location>
</feature>
<evidence type="ECO:0000256" key="3">
    <source>
        <dbReference type="ARBA" id="ARBA00022692"/>
    </source>
</evidence>
<dbReference type="GO" id="GO:0016020">
    <property type="term" value="C:membrane"/>
    <property type="evidence" value="ECO:0007669"/>
    <property type="project" value="UniProtKB-SubCell"/>
</dbReference>
<dbReference type="GO" id="GO:0006612">
    <property type="term" value="P:protein targeting to membrane"/>
    <property type="evidence" value="ECO:0007669"/>
    <property type="project" value="TreeGrafter"/>
</dbReference>
<dbReference type="EC" id="2.3.1.225" evidence="7"/>
<comment type="catalytic activity">
    <reaction evidence="7">
        <text>L-cysteinyl-[protein] + hexadecanoyl-CoA = S-hexadecanoyl-L-cysteinyl-[protein] + CoA</text>
        <dbReference type="Rhea" id="RHEA:36683"/>
        <dbReference type="Rhea" id="RHEA-COMP:10131"/>
        <dbReference type="Rhea" id="RHEA-COMP:11032"/>
        <dbReference type="ChEBI" id="CHEBI:29950"/>
        <dbReference type="ChEBI" id="CHEBI:57287"/>
        <dbReference type="ChEBI" id="CHEBI:57379"/>
        <dbReference type="ChEBI" id="CHEBI:74151"/>
        <dbReference type="EC" id="2.3.1.225"/>
    </reaction>
</comment>
<keyword evidence="6 7" id="KW-0012">Acyltransferase</keyword>
<evidence type="ECO:0000313" key="9">
    <source>
        <dbReference type="EMBL" id="EFO61296.1"/>
    </source>
</evidence>
<dbReference type="GO" id="GO:0019706">
    <property type="term" value="F:protein-cysteine S-palmitoyltransferase activity"/>
    <property type="evidence" value="ECO:0007669"/>
    <property type="project" value="UniProtKB-EC"/>
</dbReference>
<dbReference type="STRING" id="658858.E1F8D7"/>
<dbReference type="InterPro" id="IPR039859">
    <property type="entry name" value="PFA4/ZDH16/20/ERF2-like"/>
</dbReference>
<dbReference type="EMBL" id="ACVC01000233">
    <property type="protein sequence ID" value="EFO61296.1"/>
    <property type="molecule type" value="Genomic_DNA"/>
</dbReference>
<comment type="caution">
    <text evidence="9">The sequence shown here is derived from an EMBL/GenBank/DDBJ whole genome shotgun (WGS) entry which is preliminary data.</text>
</comment>
<protein>
    <recommendedName>
        <fullName evidence="7">Palmitoyltransferase</fullName>
        <ecNumber evidence="7">2.3.1.225</ecNumber>
    </recommendedName>
</protein>
<comment type="domain">
    <text evidence="7">The DHHC domain is required for palmitoyltransferase activity.</text>
</comment>
<feature type="transmembrane region" description="Helical" evidence="7">
    <location>
        <begin position="221"/>
        <end position="238"/>
    </location>
</feature>
<evidence type="ECO:0000256" key="5">
    <source>
        <dbReference type="ARBA" id="ARBA00023136"/>
    </source>
</evidence>
<evidence type="ECO:0000259" key="8">
    <source>
        <dbReference type="Pfam" id="PF01529"/>
    </source>
</evidence>
<evidence type="ECO:0000256" key="2">
    <source>
        <dbReference type="ARBA" id="ARBA00022679"/>
    </source>
</evidence>
<reference evidence="9 10" key="1">
    <citation type="journal article" date="2010" name="BMC Genomics">
        <title>Genome analysis and comparative genomics of a Giardia intestinalis assemblage E isolate.</title>
        <authorList>
            <person name="Jerlstrom-Hultqvist J."/>
            <person name="Franzen O."/>
            <person name="Ankarklev J."/>
            <person name="Xu F."/>
            <person name="Nohynkova E."/>
            <person name="Andersson J.O."/>
            <person name="Svard S.G."/>
            <person name="Andersson B."/>
        </authorList>
    </citation>
    <scope>NUCLEOTIDE SEQUENCE [LARGE SCALE GENOMIC DNA]</scope>
    <source>
        <strain evidence="9 10">P15</strain>
    </source>
</reference>
<feature type="domain" description="Palmitoyltransferase DHHC" evidence="8">
    <location>
        <begin position="189"/>
        <end position="273"/>
    </location>
</feature>